<sequence>MKKTGILLMLLVLVGFASACLSSDSNTSSQTSTESPKYVDVNGTRIYLDQIHFYMYGMKTCPHCRHMKEWIPEEFGADSLTYYELVNDETNSELFGQLAQLTGITGVPAIAITYNGTIQAIFEGEFNVSATPEIVATAMNANGVILFIGGEWYLLARDNPRSETLIDALQTIFVEHESVDVQSVLTKLKSNSTG</sequence>
<organism evidence="1 2">
    <name type="scientific">Thermococcus kodakarensis (strain ATCC BAA-918 / JCM 12380 / KOD1)</name>
    <name type="common">Pyrococcus kodakaraensis (strain KOD1)</name>
    <dbReference type="NCBI Taxonomy" id="69014"/>
    <lineage>
        <taxon>Archaea</taxon>
        <taxon>Methanobacteriati</taxon>
        <taxon>Methanobacteriota</taxon>
        <taxon>Thermococci</taxon>
        <taxon>Thermococcales</taxon>
        <taxon>Thermococcaceae</taxon>
        <taxon>Thermococcus</taxon>
    </lineage>
</organism>
<dbReference type="PATRIC" id="fig|69014.16.peg.1183"/>
<dbReference type="PhylomeDB" id="Q5JGG9"/>
<dbReference type="EnsemblBacteria" id="BAD85397">
    <property type="protein sequence ID" value="BAD85397"/>
    <property type="gene ID" value="TK1208"/>
</dbReference>
<evidence type="ECO:0000313" key="1">
    <source>
        <dbReference type="EMBL" id="BAD85397.1"/>
    </source>
</evidence>
<dbReference type="eggNOG" id="arCOG01975">
    <property type="taxonomic scope" value="Archaea"/>
</dbReference>
<evidence type="ECO:0000313" key="2">
    <source>
        <dbReference type="Proteomes" id="UP000000536"/>
    </source>
</evidence>
<dbReference type="AlphaFoldDB" id="Q5JGG9"/>
<dbReference type="Proteomes" id="UP000000536">
    <property type="component" value="Chromosome"/>
</dbReference>
<gene>
    <name evidence="1" type="ordered locus">TK1208</name>
</gene>
<protein>
    <submittedName>
        <fullName evidence="1">Glutaredoxin-related protein</fullName>
    </submittedName>
</protein>
<accession>Q5JGG9</accession>
<dbReference type="PROSITE" id="PS51354">
    <property type="entry name" value="GLUTAREDOXIN_2"/>
    <property type="match status" value="1"/>
</dbReference>
<dbReference type="Gene3D" id="3.40.30.10">
    <property type="entry name" value="Glutaredoxin"/>
    <property type="match status" value="1"/>
</dbReference>
<dbReference type="InParanoid" id="Q5JGG9"/>
<dbReference type="STRING" id="69014.TK1208"/>
<dbReference type="SUPFAM" id="SSF52833">
    <property type="entry name" value="Thioredoxin-like"/>
    <property type="match status" value="1"/>
</dbReference>
<dbReference type="PROSITE" id="PS51257">
    <property type="entry name" value="PROKAR_LIPOPROTEIN"/>
    <property type="match status" value="1"/>
</dbReference>
<reference evidence="1 2" key="1">
    <citation type="journal article" date="2005" name="Genome Res.">
        <title>Complete genome sequence of the hyperthermophilic archaeon Thermococcus kodakaraensis KOD1 and comparison with Pyrococcus genomes.</title>
        <authorList>
            <person name="Fukui T."/>
            <person name="Atomi H."/>
            <person name="Kanai T."/>
            <person name="Matsumi R."/>
            <person name="Fujiwara S."/>
            <person name="Imanaka T."/>
        </authorList>
    </citation>
    <scope>NUCLEOTIDE SEQUENCE [LARGE SCALE GENOMIC DNA]</scope>
    <source>
        <strain evidence="2">ATCC BAA-918 / JCM 12380 / KOD1</strain>
    </source>
</reference>
<dbReference type="EMBL" id="AP006878">
    <property type="protein sequence ID" value="BAD85397.1"/>
    <property type="molecule type" value="Genomic_DNA"/>
</dbReference>
<keyword evidence="2" id="KW-1185">Reference proteome</keyword>
<dbReference type="HOGENOM" id="CLU_120800_0_0_2"/>
<dbReference type="InterPro" id="IPR036249">
    <property type="entry name" value="Thioredoxin-like_sf"/>
</dbReference>
<proteinExistence type="predicted"/>
<name>Q5JGG9_THEKO</name>
<dbReference type="KEGG" id="tko:TK1208"/>